<evidence type="ECO:0000313" key="3">
    <source>
        <dbReference type="Proteomes" id="UP001599542"/>
    </source>
</evidence>
<dbReference type="SUPFAM" id="SSF141571">
    <property type="entry name" value="Pentapeptide repeat-like"/>
    <property type="match status" value="1"/>
</dbReference>
<dbReference type="Gene3D" id="2.160.20.80">
    <property type="entry name" value="E3 ubiquitin-protein ligase SopA"/>
    <property type="match status" value="1"/>
</dbReference>
<dbReference type="SUPFAM" id="SSF50998">
    <property type="entry name" value="Quinoprotein alcohol dehydrogenase-like"/>
    <property type="match status" value="1"/>
</dbReference>
<sequence>MSAVVTALGILGKLVATPIANAAQRKEVVQRALKAAKLDASVPAADFETLYAVTLIEYCVGRSDSVLAVFRDAHVRDSFRRSFHDHDWTRLRREVAEAVERNRESGEFGHLEHNFTDQTDGFVAKFNELVNRSRTPAEVQNEKLLKDIKGMLAQVALTRDHEEEHRLLAEPRRAELTAAQRLAEDVREWFGAVGYAVRSQWTAPDGSETLLVDIPRARPGRFDLTVVLCVEGELGPHHMAVLGELAERHRADEGWGIARVRVSSAARQAAEGSGDRLYACSFDDVIDLVADFEPYLAWVEEEARQRGVDTRYVPLSCTKEEVDPATGKQIADSRYDWRDGGLDDYVARWLEDPAKQHLSLLGEFGTGKSWFSLHLAYTMVRAWRDAKRRGVPRPRVPLLITLRDYAKQTRVQGLLAEFFFDKHKVNLRNSDVVRLLNRMGRLLLVFDGFDEMAARTDRNTVVANFWELATVVEPGSKVLLSSRKEHFRHAQEARELFGAKVGAPLVGSPADGPVFDIVDLVPFDDEQVERLLSFSLSGPQVRMVTGHPEVRELMRRPVMAELVVEALPEIEQGAEIDLARIYLYAVRRKMDRDIRAERTFTSRADKLFFLCEVAWEMHSSQRLTLNYRDFPDHLRSCFGPVVHSAKDLDHWEQDMRNQGMLVRNAEGDYGPSHRSLLEFLVAFKLAAELGLLADEFLAAVQSDDPPSEAAETWTWSEYFAARSPQGALPALAGFVPEQLPVLAAGFGRMDRNWTVFQLLAAIVRLAPDYRVRLWELARARADEGTGPIDGLAAKCLTLIVIAGGSLEGLDLRGMSLYGLGFDGAGPRYSLAGADLRDAWCLGTDVLVADLAGADLRGARAVEGLMEDDQCYRRNLWVTSSGVTVVDDDRALHWPDGRLSQEPTCLWRAADGRARPQLWDDRTLWLGGVLLDLRTGREIGTTAVTDPSLVPCRHEGRQLLRRTDSAFPPRFLFTDPGSGLPTGELVIPYPEDSYTVVMTNDRGGPSAVLLTGTAMRYTVADGPAPKVWRTVAEVPLGFDKDSHFSSRVNSFGALVQVDGRLVAVVDAVTTTALLDPAGLPVPYLDGIDRIDAFAFHALSGLAAVTVGTLLYAWQPSESATEPLWQVGLPSRATGLYASPDGALLTLLLSIGELWQLDLRTGAVVGRAPLTDRLRGARFSRNCDLGEEVLAAVVRLGAVVEE</sequence>
<dbReference type="Gene3D" id="3.40.50.300">
    <property type="entry name" value="P-loop containing nucleotide triphosphate hydrolases"/>
    <property type="match status" value="1"/>
</dbReference>
<reference evidence="2 3" key="1">
    <citation type="submission" date="2024-09" db="EMBL/GenBank/DDBJ databases">
        <title>The Natural Products Discovery Center: Release of the First 8490 Sequenced Strains for Exploring Actinobacteria Biosynthetic Diversity.</title>
        <authorList>
            <person name="Kalkreuter E."/>
            <person name="Kautsar S.A."/>
            <person name="Yang D."/>
            <person name="Bader C.D."/>
            <person name="Teijaro C.N."/>
            <person name="Fluegel L."/>
            <person name="Davis C.M."/>
            <person name="Simpson J.R."/>
            <person name="Lauterbach L."/>
            <person name="Steele A.D."/>
            <person name="Gui C."/>
            <person name="Meng S."/>
            <person name="Li G."/>
            <person name="Viehrig K."/>
            <person name="Ye F."/>
            <person name="Su P."/>
            <person name="Kiefer A.F."/>
            <person name="Nichols A."/>
            <person name="Cepeda A.J."/>
            <person name="Yan W."/>
            <person name="Fan B."/>
            <person name="Jiang Y."/>
            <person name="Adhikari A."/>
            <person name="Zheng C.-J."/>
            <person name="Schuster L."/>
            <person name="Cowan T.M."/>
            <person name="Smanski M.J."/>
            <person name="Chevrette M.G."/>
            <person name="De Carvalho L.P.S."/>
            <person name="Shen B."/>
        </authorList>
    </citation>
    <scope>NUCLEOTIDE SEQUENCE [LARGE SCALE GENOMIC DNA]</scope>
    <source>
        <strain evidence="2 3">NPDC058753</strain>
    </source>
</reference>
<accession>A0ABW6GK58</accession>
<comment type="caution">
    <text evidence="2">The sequence shown here is derived from an EMBL/GenBank/DDBJ whole genome shotgun (WGS) entry which is preliminary data.</text>
</comment>
<organism evidence="2 3">
    <name type="scientific">Kitasatospora phosalacinea</name>
    <dbReference type="NCBI Taxonomy" id="2065"/>
    <lineage>
        <taxon>Bacteria</taxon>
        <taxon>Bacillati</taxon>
        <taxon>Actinomycetota</taxon>
        <taxon>Actinomycetes</taxon>
        <taxon>Kitasatosporales</taxon>
        <taxon>Streptomycetaceae</taxon>
        <taxon>Kitasatospora</taxon>
    </lineage>
</organism>
<dbReference type="InterPro" id="IPR054557">
    <property type="entry name" value="NA-iREase1_dom"/>
</dbReference>
<dbReference type="RefSeq" id="WP_380326112.1">
    <property type="nucleotide sequence ID" value="NZ_JBHYPW010000032.1"/>
</dbReference>
<name>A0ABW6GK58_9ACTN</name>
<dbReference type="EMBL" id="JBHYPX010000024">
    <property type="protein sequence ID" value="MFE1353132.1"/>
    <property type="molecule type" value="Genomic_DNA"/>
</dbReference>
<dbReference type="InterPro" id="IPR007111">
    <property type="entry name" value="NACHT_NTPase"/>
</dbReference>
<protein>
    <submittedName>
        <fullName evidence="2">NACHT domain-containing protein</fullName>
    </submittedName>
</protein>
<dbReference type="PROSITE" id="PS50837">
    <property type="entry name" value="NACHT"/>
    <property type="match status" value="1"/>
</dbReference>
<dbReference type="Pfam" id="PF22736">
    <property type="entry name" value="NNH5"/>
    <property type="match status" value="1"/>
</dbReference>
<dbReference type="SUPFAM" id="SSF52540">
    <property type="entry name" value="P-loop containing nucleoside triphosphate hydrolases"/>
    <property type="match status" value="1"/>
</dbReference>
<feature type="domain" description="NACHT" evidence="1">
    <location>
        <begin position="356"/>
        <end position="483"/>
    </location>
</feature>
<evidence type="ECO:0000313" key="2">
    <source>
        <dbReference type="EMBL" id="MFE1353132.1"/>
    </source>
</evidence>
<dbReference type="Pfam" id="PF22722">
    <property type="entry name" value="NA-iREase1"/>
    <property type="match status" value="1"/>
</dbReference>
<dbReference type="InterPro" id="IPR011047">
    <property type="entry name" value="Quinoprotein_ADH-like_sf"/>
</dbReference>
<proteinExistence type="predicted"/>
<keyword evidence="3" id="KW-1185">Reference proteome</keyword>
<dbReference type="Proteomes" id="UP001599542">
    <property type="component" value="Unassembled WGS sequence"/>
</dbReference>
<dbReference type="InterPro" id="IPR027417">
    <property type="entry name" value="P-loop_NTPase"/>
</dbReference>
<gene>
    <name evidence="2" type="ORF">ACFW6T_14230</name>
</gene>
<dbReference type="Pfam" id="PF05729">
    <property type="entry name" value="NACHT"/>
    <property type="match status" value="1"/>
</dbReference>
<evidence type="ECO:0000259" key="1">
    <source>
        <dbReference type="PROSITE" id="PS50837"/>
    </source>
</evidence>
<dbReference type="InterPro" id="IPR054610">
    <property type="entry name" value="NNH"/>
</dbReference>